<sequence>MNCEVQTQTDYSLSDISRLEDLKSTLFDEKQRIEHLIREVTSYKELRKRINELYYQEIKIKPQRQQRINIKVQKINNKPIELKKKSVDPVALLTQNEKILKKRINNAAEKQLMLKKSLKQTDNLSQKHQKLAKEKVQRQQQSEIKEQMKIENIEQKSQQYSNNNPGSKLQSENSFDENVSSDQDFSDSSTNAVSSLGNNHFSSGRSNQVEEKFSLKSFIEQGKNLTCDIQMTDTTQTILTQQSSPNKRQKKLSEKVSFKKKKESLLIEGAIGKLNIDSGVK</sequence>
<dbReference type="EMBL" id="CCKQ01002316">
    <property type="protein sequence ID" value="CDW73406.1"/>
    <property type="molecule type" value="Genomic_DNA"/>
</dbReference>
<protein>
    <submittedName>
        <fullName evidence="2">Uncharacterized protein</fullName>
    </submittedName>
</protein>
<evidence type="ECO:0000313" key="3">
    <source>
        <dbReference type="Proteomes" id="UP000039865"/>
    </source>
</evidence>
<gene>
    <name evidence="2" type="primary">Contig11433.g12235</name>
    <name evidence="2" type="ORF">STYLEM_2383</name>
</gene>
<evidence type="ECO:0000313" key="2">
    <source>
        <dbReference type="EMBL" id="CDW73406.1"/>
    </source>
</evidence>
<dbReference type="AlphaFoldDB" id="A0A077ZY00"/>
<feature type="compositionally biased region" description="Basic and acidic residues" evidence="1">
    <location>
        <begin position="131"/>
        <end position="143"/>
    </location>
</feature>
<name>A0A077ZY00_STYLE</name>
<keyword evidence="3" id="KW-1185">Reference proteome</keyword>
<dbReference type="InParanoid" id="A0A077ZY00"/>
<feature type="region of interest" description="Disordered" evidence="1">
    <location>
        <begin position="157"/>
        <end position="207"/>
    </location>
</feature>
<organism evidence="2 3">
    <name type="scientific">Stylonychia lemnae</name>
    <name type="common">Ciliate</name>
    <dbReference type="NCBI Taxonomy" id="5949"/>
    <lineage>
        <taxon>Eukaryota</taxon>
        <taxon>Sar</taxon>
        <taxon>Alveolata</taxon>
        <taxon>Ciliophora</taxon>
        <taxon>Intramacronucleata</taxon>
        <taxon>Spirotrichea</taxon>
        <taxon>Stichotrichia</taxon>
        <taxon>Sporadotrichida</taxon>
        <taxon>Oxytrichidae</taxon>
        <taxon>Stylonychinae</taxon>
        <taxon>Stylonychia</taxon>
    </lineage>
</organism>
<feature type="region of interest" description="Disordered" evidence="1">
    <location>
        <begin position="119"/>
        <end position="143"/>
    </location>
</feature>
<proteinExistence type="predicted"/>
<accession>A0A077ZY00</accession>
<evidence type="ECO:0000256" key="1">
    <source>
        <dbReference type="SAM" id="MobiDB-lite"/>
    </source>
</evidence>
<reference evidence="2 3" key="1">
    <citation type="submission" date="2014-06" db="EMBL/GenBank/DDBJ databases">
        <authorList>
            <person name="Swart Estienne"/>
        </authorList>
    </citation>
    <scope>NUCLEOTIDE SEQUENCE [LARGE SCALE GENOMIC DNA]</scope>
    <source>
        <strain evidence="2 3">130c</strain>
    </source>
</reference>
<dbReference type="Proteomes" id="UP000039865">
    <property type="component" value="Unassembled WGS sequence"/>
</dbReference>